<dbReference type="AlphaFoldDB" id="A0A2P2Q6H8"/>
<organism evidence="1">
    <name type="scientific">Rhizophora mucronata</name>
    <name type="common">Asiatic mangrove</name>
    <dbReference type="NCBI Taxonomy" id="61149"/>
    <lineage>
        <taxon>Eukaryota</taxon>
        <taxon>Viridiplantae</taxon>
        <taxon>Streptophyta</taxon>
        <taxon>Embryophyta</taxon>
        <taxon>Tracheophyta</taxon>
        <taxon>Spermatophyta</taxon>
        <taxon>Magnoliopsida</taxon>
        <taxon>eudicotyledons</taxon>
        <taxon>Gunneridae</taxon>
        <taxon>Pentapetalae</taxon>
        <taxon>rosids</taxon>
        <taxon>fabids</taxon>
        <taxon>Malpighiales</taxon>
        <taxon>Rhizophoraceae</taxon>
        <taxon>Rhizophora</taxon>
    </lineage>
</organism>
<proteinExistence type="predicted"/>
<protein>
    <submittedName>
        <fullName evidence="1">Uncharacterized protein</fullName>
    </submittedName>
</protein>
<dbReference type="EMBL" id="GGEC01082111">
    <property type="protein sequence ID" value="MBX62595.1"/>
    <property type="molecule type" value="Transcribed_RNA"/>
</dbReference>
<evidence type="ECO:0000313" key="1">
    <source>
        <dbReference type="EMBL" id="MBX62595.1"/>
    </source>
</evidence>
<accession>A0A2P2Q6H8</accession>
<sequence>MFYMSKYMQIASPLRISIIVEGPRKFCMQSPQTLYCKISWHVFIVKFLIVYQPKQSYP</sequence>
<reference evidence="1" key="1">
    <citation type="submission" date="2018-02" db="EMBL/GenBank/DDBJ databases">
        <title>Rhizophora mucronata_Transcriptome.</title>
        <authorList>
            <person name="Meera S.P."/>
            <person name="Sreeshan A."/>
            <person name="Augustine A."/>
        </authorList>
    </citation>
    <scope>NUCLEOTIDE SEQUENCE</scope>
    <source>
        <tissue evidence="1">Leaf</tissue>
    </source>
</reference>
<name>A0A2P2Q6H8_RHIMU</name>